<comment type="caution">
    <text evidence="2">The sequence shown here is derived from an EMBL/GenBank/DDBJ whole genome shotgun (WGS) entry which is preliminary data.</text>
</comment>
<protein>
    <submittedName>
        <fullName evidence="2">Uncharacterized protein</fullName>
    </submittedName>
</protein>
<evidence type="ECO:0000313" key="2">
    <source>
        <dbReference type="EMBL" id="CAD2183274.1"/>
    </source>
</evidence>
<dbReference type="InterPro" id="IPR036259">
    <property type="entry name" value="MFS_trans_sf"/>
</dbReference>
<dbReference type="InterPro" id="IPR040035">
    <property type="entry name" value="TMEM180"/>
</dbReference>
<sequence length="430" mass="49246">MFQRNSSYVLAIFLGNFGLGLLHTAFNFYYVKVFLNIFQVNEYWFNLAQLLFLIWNAINDPLFGCRRNMDAESCKDFYIFWTFFCHLFLDYLVSLGNKDSPPYVEGLHLIVSLFFYDAFFSCIGVAWSALYSDTTRDHRKRVKGIKFAQLASLCSVNVITIIEKVSGSLEKFEIFQYVCVTLATISLCCLFLTGWLANTQHDIKTDVNENLMDKDELGEDESKLNEWSWKRIYGLTMQVFVLKRLPVCCIYKFCTYVQVKTTAHMNFASIATDILIPQSILPKGSLQLSAFFAACTLVPQVLVILNDKLLLRSGAYLVYFYGIIASICSAILYIFSSNPYVVLLFMLVDSITVHSTSPLFNILLSEVIEEDKIRYSRKNPISSLIFSLNALIVKPAISIAPVIIVFLLNRNGYALYQKEQIRSVMKRLNL</sequence>
<dbReference type="PANTHER" id="PTHR28658:SF1">
    <property type="entry name" value="MAJOR FACILITATOR SUPERFAMILY DOMAIN CONTAINING 13B"/>
    <property type="match status" value="1"/>
</dbReference>
<feature type="transmembrane region" description="Helical" evidence="1">
    <location>
        <begin position="43"/>
        <end position="65"/>
    </location>
</feature>
<feature type="transmembrane region" description="Helical" evidence="1">
    <location>
        <begin position="77"/>
        <end position="95"/>
    </location>
</feature>
<keyword evidence="1" id="KW-1133">Transmembrane helix</keyword>
<feature type="transmembrane region" description="Helical" evidence="1">
    <location>
        <begin position="342"/>
        <end position="364"/>
    </location>
</feature>
<dbReference type="Gene3D" id="1.20.1250.20">
    <property type="entry name" value="MFS general substrate transporter like domains"/>
    <property type="match status" value="1"/>
</dbReference>
<proteinExistence type="predicted"/>
<reference evidence="2 3" key="1">
    <citation type="submission" date="2020-08" db="EMBL/GenBank/DDBJ databases">
        <authorList>
            <person name="Koutsovoulos G."/>
            <person name="Danchin GJ E."/>
        </authorList>
    </citation>
    <scope>NUCLEOTIDE SEQUENCE [LARGE SCALE GENOMIC DNA]</scope>
</reference>
<gene>
    <name evidence="2" type="ORF">MENT_LOCUS35555</name>
</gene>
<dbReference type="Pfam" id="PF13347">
    <property type="entry name" value="MFS_2"/>
    <property type="match status" value="1"/>
</dbReference>
<feature type="transmembrane region" description="Helical" evidence="1">
    <location>
        <begin position="107"/>
        <end position="132"/>
    </location>
</feature>
<dbReference type="AlphaFoldDB" id="A0A6V7W849"/>
<evidence type="ECO:0000256" key="1">
    <source>
        <dbReference type="SAM" id="Phobius"/>
    </source>
</evidence>
<dbReference type="OrthoDB" id="189226at2759"/>
<dbReference type="SUPFAM" id="SSF103473">
    <property type="entry name" value="MFS general substrate transporter"/>
    <property type="match status" value="1"/>
</dbReference>
<name>A0A6V7W849_MELEN</name>
<evidence type="ECO:0000313" key="3">
    <source>
        <dbReference type="Proteomes" id="UP000580250"/>
    </source>
</evidence>
<dbReference type="PANTHER" id="PTHR28658">
    <property type="entry name" value="TRANSMEMBRANE PROTEIN 180"/>
    <property type="match status" value="1"/>
</dbReference>
<accession>A0A6V7W849</accession>
<dbReference type="Proteomes" id="UP000580250">
    <property type="component" value="Unassembled WGS sequence"/>
</dbReference>
<feature type="transmembrane region" description="Helical" evidence="1">
    <location>
        <begin position="174"/>
        <end position="197"/>
    </location>
</feature>
<dbReference type="EMBL" id="CAJEWN010000462">
    <property type="protein sequence ID" value="CAD2183274.1"/>
    <property type="molecule type" value="Genomic_DNA"/>
</dbReference>
<keyword evidence="1" id="KW-0472">Membrane</keyword>
<feature type="transmembrane region" description="Helical" evidence="1">
    <location>
        <begin position="317"/>
        <end position="335"/>
    </location>
</feature>
<feature type="transmembrane region" description="Helical" evidence="1">
    <location>
        <begin position="384"/>
        <end position="408"/>
    </location>
</feature>
<feature type="transmembrane region" description="Helical" evidence="1">
    <location>
        <begin position="7"/>
        <end position="31"/>
    </location>
</feature>
<keyword evidence="1" id="KW-0812">Transmembrane</keyword>
<feature type="transmembrane region" description="Helical" evidence="1">
    <location>
        <begin position="144"/>
        <end position="162"/>
    </location>
</feature>
<organism evidence="2 3">
    <name type="scientific">Meloidogyne enterolobii</name>
    <name type="common">Root-knot nematode worm</name>
    <name type="synonym">Meloidogyne mayaguensis</name>
    <dbReference type="NCBI Taxonomy" id="390850"/>
    <lineage>
        <taxon>Eukaryota</taxon>
        <taxon>Metazoa</taxon>
        <taxon>Ecdysozoa</taxon>
        <taxon>Nematoda</taxon>
        <taxon>Chromadorea</taxon>
        <taxon>Rhabditida</taxon>
        <taxon>Tylenchina</taxon>
        <taxon>Tylenchomorpha</taxon>
        <taxon>Tylenchoidea</taxon>
        <taxon>Meloidogynidae</taxon>
        <taxon>Meloidogyninae</taxon>
        <taxon>Meloidogyne</taxon>
    </lineage>
</organism>